<feature type="coiled-coil region" evidence="4">
    <location>
        <begin position="328"/>
        <end position="362"/>
    </location>
</feature>
<dbReference type="OrthoDB" id="714097at2"/>
<dbReference type="InterPro" id="IPR044946">
    <property type="entry name" value="Restrct_endonuc_typeI_TRD_sf"/>
</dbReference>
<dbReference type="AlphaFoldDB" id="A0A4R6WIF4"/>
<accession>A0A4R6WIF4</accession>
<dbReference type="Pfam" id="PF01420">
    <property type="entry name" value="Methylase_S"/>
    <property type="match status" value="2"/>
</dbReference>
<feature type="domain" description="Type I restriction modification DNA specificity" evidence="5">
    <location>
        <begin position="8"/>
        <end position="163"/>
    </location>
</feature>
<evidence type="ECO:0000313" key="6">
    <source>
        <dbReference type="EMBL" id="TDQ78336.1"/>
    </source>
</evidence>
<keyword evidence="4" id="KW-0175">Coiled coil</keyword>
<keyword evidence="6" id="KW-0378">Hydrolase</keyword>
<evidence type="ECO:0000256" key="2">
    <source>
        <dbReference type="ARBA" id="ARBA00022747"/>
    </source>
</evidence>
<keyword evidence="6" id="KW-0255">Endonuclease</keyword>
<comment type="similarity">
    <text evidence="1">Belongs to the type-I restriction system S methylase family.</text>
</comment>
<dbReference type="RefSeq" id="WP_133584566.1">
    <property type="nucleotide sequence ID" value="NZ_SNYV01000013.1"/>
</dbReference>
<dbReference type="GO" id="GO:0003677">
    <property type="term" value="F:DNA binding"/>
    <property type="evidence" value="ECO:0007669"/>
    <property type="project" value="UniProtKB-KW"/>
</dbReference>
<sequence>MTKTTQYKNWIVKSIGESVYTVNIPKKIQTKDYKPEGKYPIIDQGKKKICGFGNEIEYLVMDIPLVMFGDHTKEVKYLDFNFLVGADGTKLLKSKLLTTEFLFQILSYYKKSLPDLGYSRYFTELKNIDIKIPPLPEQQKIAEVLSTWDKAIQDTNAIIKKLEARNKALANKLISFKDSFSHKKIKEVVDRIKKAFIPIKEELYTQIGIRSHAKGLFYKEPVTGKELGNKSVFWIEPNCFVVNIVFAWEQAVAKTTDKELGYIASHRFPMYKPKEGVLDLDYLLYLFKTPKGKDLLELASPGGAGRNKTLGQSNFLDLNIPVPPIEEQRNAVEVLNTANHELKQYQEKLEVLKLQKKGLMQQLLTGKIRTV</sequence>
<name>A0A4R6WIF4_9SPHI</name>
<keyword evidence="7" id="KW-1185">Reference proteome</keyword>
<evidence type="ECO:0000256" key="3">
    <source>
        <dbReference type="ARBA" id="ARBA00023125"/>
    </source>
</evidence>
<dbReference type="Proteomes" id="UP000295292">
    <property type="component" value="Unassembled WGS sequence"/>
</dbReference>
<feature type="coiled-coil region" evidence="4">
    <location>
        <begin position="152"/>
        <end position="179"/>
    </location>
</feature>
<evidence type="ECO:0000256" key="1">
    <source>
        <dbReference type="ARBA" id="ARBA00010923"/>
    </source>
</evidence>
<dbReference type="GO" id="GO:0009307">
    <property type="term" value="P:DNA restriction-modification system"/>
    <property type="evidence" value="ECO:0007669"/>
    <property type="project" value="UniProtKB-KW"/>
</dbReference>
<keyword evidence="2" id="KW-0680">Restriction system</keyword>
<evidence type="ECO:0000259" key="5">
    <source>
        <dbReference type="Pfam" id="PF01420"/>
    </source>
</evidence>
<dbReference type="GO" id="GO:0004519">
    <property type="term" value="F:endonuclease activity"/>
    <property type="evidence" value="ECO:0007669"/>
    <property type="project" value="UniProtKB-KW"/>
</dbReference>
<keyword evidence="6" id="KW-0540">Nuclease</keyword>
<dbReference type="Gene3D" id="3.90.220.20">
    <property type="entry name" value="DNA methylase specificity domains"/>
    <property type="match status" value="2"/>
</dbReference>
<dbReference type="PANTHER" id="PTHR30408">
    <property type="entry name" value="TYPE-1 RESTRICTION ENZYME ECOKI SPECIFICITY PROTEIN"/>
    <property type="match status" value="1"/>
</dbReference>
<dbReference type="InterPro" id="IPR000055">
    <property type="entry name" value="Restrct_endonuc_typeI_TRD"/>
</dbReference>
<dbReference type="InterPro" id="IPR052021">
    <property type="entry name" value="Type-I_RS_S_subunit"/>
</dbReference>
<evidence type="ECO:0000313" key="7">
    <source>
        <dbReference type="Proteomes" id="UP000295292"/>
    </source>
</evidence>
<proteinExistence type="inferred from homology"/>
<comment type="caution">
    <text evidence="6">The sequence shown here is derived from an EMBL/GenBank/DDBJ whole genome shotgun (WGS) entry which is preliminary data.</text>
</comment>
<organism evidence="6 7">
    <name type="scientific">Sphingobacterium yanglingense</name>
    <dbReference type="NCBI Taxonomy" id="1437280"/>
    <lineage>
        <taxon>Bacteria</taxon>
        <taxon>Pseudomonadati</taxon>
        <taxon>Bacteroidota</taxon>
        <taxon>Sphingobacteriia</taxon>
        <taxon>Sphingobacteriales</taxon>
        <taxon>Sphingobacteriaceae</taxon>
        <taxon>Sphingobacterium</taxon>
    </lineage>
</organism>
<protein>
    <submittedName>
        <fullName evidence="6">Restriction endonuclease S subunit</fullName>
    </submittedName>
</protein>
<keyword evidence="3" id="KW-0238">DNA-binding</keyword>
<dbReference type="Gene3D" id="1.10.287.1120">
    <property type="entry name" value="Bipartite methylase S protein"/>
    <property type="match status" value="1"/>
</dbReference>
<dbReference type="EMBL" id="SNYV01000013">
    <property type="protein sequence ID" value="TDQ78336.1"/>
    <property type="molecule type" value="Genomic_DNA"/>
</dbReference>
<dbReference type="PANTHER" id="PTHR30408:SF12">
    <property type="entry name" value="TYPE I RESTRICTION ENZYME MJAVIII SPECIFICITY SUBUNIT"/>
    <property type="match status" value="1"/>
</dbReference>
<gene>
    <name evidence="6" type="ORF">CLV99_2319</name>
</gene>
<dbReference type="SUPFAM" id="SSF116734">
    <property type="entry name" value="DNA methylase specificity domain"/>
    <property type="match status" value="2"/>
</dbReference>
<reference evidence="6 7" key="1">
    <citation type="submission" date="2019-03" db="EMBL/GenBank/DDBJ databases">
        <title>Genomic Encyclopedia of Archaeal and Bacterial Type Strains, Phase II (KMG-II): from individual species to whole genera.</title>
        <authorList>
            <person name="Goeker M."/>
        </authorList>
    </citation>
    <scope>NUCLEOTIDE SEQUENCE [LARGE SCALE GENOMIC DNA]</scope>
    <source>
        <strain evidence="6 7">DSM 28353</strain>
    </source>
</reference>
<feature type="domain" description="Type I restriction modification DNA specificity" evidence="5">
    <location>
        <begin position="183"/>
        <end position="350"/>
    </location>
</feature>
<evidence type="ECO:0000256" key="4">
    <source>
        <dbReference type="SAM" id="Coils"/>
    </source>
</evidence>